<accession>A0ACA9N5Y9</accession>
<evidence type="ECO:0000313" key="1">
    <source>
        <dbReference type="EMBL" id="CAG8626211.1"/>
    </source>
</evidence>
<comment type="caution">
    <text evidence="1">The sequence shown here is derived from an EMBL/GenBank/DDBJ whole genome shotgun (WGS) entry which is preliminary data.</text>
</comment>
<feature type="non-terminal residue" evidence="1">
    <location>
        <position position="62"/>
    </location>
</feature>
<name>A0ACA9N5Y9_9GLOM</name>
<keyword evidence="2" id="KW-1185">Reference proteome</keyword>
<proteinExistence type="predicted"/>
<gene>
    <name evidence="1" type="ORF">SPELUC_LOCUS8059</name>
</gene>
<protein>
    <submittedName>
        <fullName evidence="1">5259_t:CDS:1</fullName>
    </submittedName>
</protein>
<reference evidence="1" key="1">
    <citation type="submission" date="2021-06" db="EMBL/GenBank/DDBJ databases">
        <authorList>
            <person name="Kallberg Y."/>
            <person name="Tangrot J."/>
            <person name="Rosling A."/>
        </authorList>
    </citation>
    <scope>NUCLEOTIDE SEQUENCE</scope>
    <source>
        <strain evidence="1">28 12/20/2015</strain>
    </source>
</reference>
<evidence type="ECO:0000313" key="2">
    <source>
        <dbReference type="Proteomes" id="UP000789366"/>
    </source>
</evidence>
<sequence length="62" mass="7143">MSGIEFEEISQTKNSLEVDDLLEDSLQTEGFQASSKTHKHCHKTNRQPAPCWKYFKIKGEES</sequence>
<dbReference type="Proteomes" id="UP000789366">
    <property type="component" value="Unassembled WGS sequence"/>
</dbReference>
<organism evidence="1 2">
    <name type="scientific">Cetraspora pellucida</name>
    <dbReference type="NCBI Taxonomy" id="1433469"/>
    <lineage>
        <taxon>Eukaryota</taxon>
        <taxon>Fungi</taxon>
        <taxon>Fungi incertae sedis</taxon>
        <taxon>Mucoromycota</taxon>
        <taxon>Glomeromycotina</taxon>
        <taxon>Glomeromycetes</taxon>
        <taxon>Diversisporales</taxon>
        <taxon>Gigasporaceae</taxon>
        <taxon>Cetraspora</taxon>
    </lineage>
</organism>
<dbReference type="EMBL" id="CAJVPW010011483">
    <property type="protein sequence ID" value="CAG8626211.1"/>
    <property type="molecule type" value="Genomic_DNA"/>
</dbReference>